<keyword evidence="6 10" id="KW-1133">Transmembrane helix</keyword>
<keyword evidence="9" id="KW-0325">Glycoprotein</keyword>
<dbReference type="InterPro" id="IPR003591">
    <property type="entry name" value="Leu-rich_rpt_typical-subtyp"/>
</dbReference>
<evidence type="ECO:0000259" key="11">
    <source>
        <dbReference type="Pfam" id="PF23598"/>
    </source>
</evidence>
<dbReference type="InterPro" id="IPR001611">
    <property type="entry name" value="Leu-rich_rpt"/>
</dbReference>
<evidence type="ECO:0000256" key="10">
    <source>
        <dbReference type="SAM" id="Phobius"/>
    </source>
</evidence>
<feature type="transmembrane region" description="Helical" evidence="10">
    <location>
        <begin position="829"/>
        <end position="850"/>
    </location>
</feature>
<dbReference type="Pfam" id="PF23598">
    <property type="entry name" value="LRR_14"/>
    <property type="match status" value="2"/>
</dbReference>
<keyword evidence="4" id="KW-0732">Signal</keyword>
<evidence type="ECO:0000256" key="1">
    <source>
        <dbReference type="ARBA" id="ARBA00004167"/>
    </source>
</evidence>
<feature type="domain" description="Disease resistance R13L4/SHOC-2-like LRR" evidence="11">
    <location>
        <begin position="291"/>
        <end position="369"/>
    </location>
</feature>
<keyword evidence="3 10" id="KW-0812">Transmembrane</keyword>
<evidence type="ECO:0000256" key="9">
    <source>
        <dbReference type="ARBA" id="ARBA00023180"/>
    </source>
</evidence>
<keyword evidence="13" id="KW-1185">Reference proteome</keyword>
<keyword evidence="5" id="KW-0677">Repeat</keyword>
<comment type="caution">
    <text evidence="12">The sequence shown here is derived from an EMBL/GenBank/DDBJ whole genome shotgun (WGS) entry which is preliminary data.</text>
</comment>
<dbReference type="Pfam" id="PF00560">
    <property type="entry name" value="LRR_1"/>
    <property type="match status" value="2"/>
</dbReference>
<dbReference type="SUPFAM" id="SSF52058">
    <property type="entry name" value="L domain-like"/>
    <property type="match status" value="3"/>
</dbReference>
<proteinExistence type="predicted"/>
<dbReference type="EMBL" id="CAXAMM010008646">
    <property type="protein sequence ID" value="CAK9018030.1"/>
    <property type="molecule type" value="Genomic_DNA"/>
</dbReference>
<dbReference type="Gene3D" id="3.80.10.10">
    <property type="entry name" value="Ribonuclease Inhibitor"/>
    <property type="match status" value="4"/>
</dbReference>
<dbReference type="InterPro" id="IPR055414">
    <property type="entry name" value="LRR_R13L4/SHOC2-like"/>
</dbReference>
<feature type="transmembrane region" description="Helical" evidence="10">
    <location>
        <begin position="1266"/>
        <end position="1284"/>
    </location>
</feature>
<protein>
    <recommendedName>
        <fullName evidence="11">Disease resistance R13L4/SHOC-2-like LRR domain-containing protein</fullName>
    </recommendedName>
</protein>
<dbReference type="SMART" id="SM00369">
    <property type="entry name" value="LRR_TYP"/>
    <property type="match status" value="23"/>
</dbReference>
<dbReference type="PROSITE" id="PS51450">
    <property type="entry name" value="LRR"/>
    <property type="match status" value="10"/>
</dbReference>
<name>A0ABP0JU76_9DINO</name>
<dbReference type="Pfam" id="PF13855">
    <property type="entry name" value="LRR_8"/>
    <property type="match status" value="3"/>
</dbReference>
<evidence type="ECO:0000256" key="8">
    <source>
        <dbReference type="ARBA" id="ARBA00023170"/>
    </source>
</evidence>
<dbReference type="PANTHER" id="PTHR27000:SF775">
    <property type="entry name" value="PLANT INTRACELLULAR RAS-GROUP-RELATED LRR PROTEIN 3"/>
    <property type="match status" value="1"/>
</dbReference>
<keyword evidence="7 10" id="KW-0472">Membrane</keyword>
<keyword evidence="2" id="KW-0433">Leucine-rich repeat</keyword>
<feature type="transmembrane region" description="Helical" evidence="10">
    <location>
        <begin position="917"/>
        <end position="935"/>
    </location>
</feature>
<organism evidence="12 13">
    <name type="scientific">Durusdinium trenchii</name>
    <dbReference type="NCBI Taxonomy" id="1381693"/>
    <lineage>
        <taxon>Eukaryota</taxon>
        <taxon>Sar</taxon>
        <taxon>Alveolata</taxon>
        <taxon>Dinophyceae</taxon>
        <taxon>Suessiales</taxon>
        <taxon>Symbiodiniaceae</taxon>
        <taxon>Durusdinium</taxon>
    </lineage>
</organism>
<feature type="transmembrane region" description="Helical" evidence="10">
    <location>
        <begin position="1182"/>
        <end position="1203"/>
    </location>
</feature>
<evidence type="ECO:0000313" key="13">
    <source>
        <dbReference type="Proteomes" id="UP001642464"/>
    </source>
</evidence>
<dbReference type="Proteomes" id="UP001642464">
    <property type="component" value="Unassembled WGS sequence"/>
</dbReference>
<comment type="subcellular location">
    <subcellularLocation>
        <location evidence="1">Membrane</location>
        <topology evidence="1">Single-pass membrane protein</topology>
    </subcellularLocation>
</comment>
<feature type="domain" description="Disease resistance R13L4/SHOC-2-like LRR" evidence="11">
    <location>
        <begin position="107"/>
        <end position="212"/>
    </location>
</feature>
<dbReference type="SMART" id="SM00365">
    <property type="entry name" value="LRR_SD22"/>
    <property type="match status" value="12"/>
</dbReference>
<evidence type="ECO:0000256" key="4">
    <source>
        <dbReference type="ARBA" id="ARBA00022729"/>
    </source>
</evidence>
<feature type="non-terminal residue" evidence="12">
    <location>
        <position position="1"/>
    </location>
</feature>
<evidence type="ECO:0000256" key="2">
    <source>
        <dbReference type="ARBA" id="ARBA00022614"/>
    </source>
</evidence>
<dbReference type="InterPro" id="IPR032675">
    <property type="entry name" value="LRR_dom_sf"/>
</dbReference>
<gene>
    <name evidence="12" type="ORF">SCF082_LOCUS13911</name>
</gene>
<feature type="transmembrane region" description="Helical" evidence="10">
    <location>
        <begin position="1006"/>
        <end position="1029"/>
    </location>
</feature>
<accession>A0ABP0JU76</accession>
<evidence type="ECO:0000313" key="12">
    <source>
        <dbReference type="EMBL" id="CAK9018030.1"/>
    </source>
</evidence>
<dbReference type="PANTHER" id="PTHR27000">
    <property type="entry name" value="LEUCINE-RICH REPEAT RECEPTOR-LIKE PROTEIN KINASE FAMILY PROTEIN-RELATED"/>
    <property type="match status" value="1"/>
</dbReference>
<reference evidence="12 13" key="1">
    <citation type="submission" date="2024-02" db="EMBL/GenBank/DDBJ databases">
        <authorList>
            <person name="Chen Y."/>
            <person name="Shah S."/>
            <person name="Dougan E. K."/>
            <person name="Thang M."/>
            <person name="Chan C."/>
        </authorList>
    </citation>
    <scope>NUCLEOTIDE SEQUENCE [LARGE SCALE GENOMIC DNA]</scope>
</reference>
<feature type="transmembrane region" description="Helical" evidence="10">
    <location>
        <begin position="967"/>
        <end position="986"/>
    </location>
</feature>
<sequence length="1310" mass="147283">TLYLYDNNLSSLPESFGSLSQLKRLYLQNNHLASLPESFGSLSRLESLHLQANRLTGLPASLGNLSRLKLLQLQNNRLASLPESLGRLSSLVELYLEDNELSSLPESLGNLGTLRTLKLYNNKLKLLPPSLGSLSRLRELYLGNNKLRSLPESFVQLSALMRLHIRSNLLSSLPESLGNLSMLREIYLENNELSSLPESLGELSSLMELHLQNNRLISLPESLCNLTRLKTLYLQNNTLISLPESLGQLASLELLYLNDNFLSSLPKSAGKLSRLVELLSENNKLMQLPASLGSLSRLKILSLENNELSSLPESLGNLSGLVFLSLGKRLSSLPESFGKLSSLVWLYVQNNQLISLPESLGNLTSLTLLRLQNNQLSSLPNSFCSLRSVTKLELQNNTLSSLPECFANLAKLGELSLGNNGLNSLPESLGNLSTLKMLDLQNNNLRSVPESLGRLENLRELYLQNNTLTSLPESLGGLANLTDFSAESNELSQLPESLGNLSTLRMLYLQNNHLRSLPESMGNLQNLEELYVESNSLTLLPQSLGNLPRLVRLYAQHNQLKSFWTLRMDVQLEVLLLQHNQIEMDLSFACNLKHIVALYLHDNKLKDKLPRCMGSLLSLRVLTLHRNDLTDQIPSEIARLPMLQLLTLHRNRLTGDIPENFSAFAKLSFFSAFANDLNGSIPPMRLEAGCVDDISFSLEGRWKDGNPAAITCRFFSEYGLKLDDFELTPDKTQMILNGCPASLDWCHSSSSRGPALLLQSNRLSCLLPPHITATSDLDLRSLIIIGNMLGDDWEDLPSWVSDWDRQPFLYISPLRVFGIKVPVSRLQTLILTFLALVSLFFASLQSIKNWTVHLRQIGLSHEDRTRLAHAYLLRMTCYFAPLAVFLILVYQWNAGYYTCGRQVAKTSLAHFQHESSGLGLACIWSTWVFVCAYCLRSVPKPEKQFNTRARSSAKQTVRDMIWKSSWWLLWFFVVVLLSSPSLGYAFAQTLPKQNSLIENSFVLGMLHHGAALTMLLIDMLITPKLALLFSKLSGSIRRSMLLMAARTATSWLNATLCTIYMSEHCMSGWTTFWTMCEQNSELYNRFKINLGSHELLDPVKDLCDKQDDWWQKDACVRSVVETLGPLFLSKMIQRAFLQPVLTLLQWKLSKQVNGELHFSPLAFLGLHWEICTSKSLDRAQQATFLVTLAEVVLLWSPFVPLLLPAVSMAVMTNLLMFQIGASEFHANVPILEQGETASMSRKYMQLSVGILLLFQMWFAFTSQMRGTSLLVVTALIFLGEAAGLTQHFRSRSSPELVREEGIEMIERDWR</sequence>
<evidence type="ECO:0000256" key="5">
    <source>
        <dbReference type="ARBA" id="ARBA00022737"/>
    </source>
</evidence>
<evidence type="ECO:0000256" key="7">
    <source>
        <dbReference type="ARBA" id="ARBA00023136"/>
    </source>
</evidence>
<evidence type="ECO:0000256" key="6">
    <source>
        <dbReference type="ARBA" id="ARBA00022989"/>
    </source>
</evidence>
<evidence type="ECO:0000256" key="3">
    <source>
        <dbReference type="ARBA" id="ARBA00022692"/>
    </source>
</evidence>
<dbReference type="SMART" id="SM00364">
    <property type="entry name" value="LRR_BAC"/>
    <property type="match status" value="24"/>
</dbReference>
<keyword evidence="8" id="KW-0675">Receptor</keyword>
<feature type="transmembrane region" description="Helical" evidence="10">
    <location>
        <begin position="1243"/>
        <end position="1260"/>
    </location>
</feature>
<feature type="transmembrane region" description="Helical" evidence="10">
    <location>
        <begin position="871"/>
        <end position="892"/>
    </location>
</feature>